<gene>
    <name evidence="1" type="ORF">MJG53_004760</name>
</gene>
<accession>A0ACB9VBH0</accession>
<evidence type="ECO:0000313" key="2">
    <source>
        <dbReference type="Proteomes" id="UP001057279"/>
    </source>
</evidence>
<reference evidence="1" key="1">
    <citation type="submission" date="2022-03" db="EMBL/GenBank/DDBJ databases">
        <title>Genomic analyses of argali, domestic sheep and their hybrids provide insights into chromosomal evolution, heterosis and genetic basis of agronomic traits.</title>
        <authorList>
            <person name="Li M."/>
        </authorList>
    </citation>
    <scope>NUCLEOTIDE SEQUENCE</scope>
    <source>
        <strain evidence="1">F1 hybrid</strain>
    </source>
</reference>
<keyword evidence="2" id="KW-1185">Reference proteome</keyword>
<proteinExistence type="predicted"/>
<evidence type="ECO:0000313" key="1">
    <source>
        <dbReference type="EMBL" id="KAI4586973.1"/>
    </source>
</evidence>
<dbReference type="EMBL" id="CM043028">
    <property type="protein sequence ID" value="KAI4586973.1"/>
    <property type="molecule type" value="Genomic_DNA"/>
</dbReference>
<sequence>METQARSQNQKINTRSQKPHVPMQLKANYPILANSSAYAKENRDVNIILKLGFKPPHGIKAATVCSPEPRPQHLPIGLLSATQEDGPSVWPPNGPESNTA</sequence>
<comment type="caution">
    <text evidence="1">The sequence shown here is derived from an EMBL/GenBank/DDBJ whole genome shotgun (WGS) entry which is preliminary data.</text>
</comment>
<name>A0ACB9VBH0_9CETA</name>
<protein>
    <submittedName>
        <fullName evidence="1">Uncharacterized protein</fullName>
    </submittedName>
</protein>
<organism evidence="1 2">
    <name type="scientific">Ovis ammon polii x Ovis aries</name>
    <dbReference type="NCBI Taxonomy" id="2918886"/>
    <lineage>
        <taxon>Eukaryota</taxon>
        <taxon>Metazoa</taxon>
        <taxon>Chordata</taxon>
        <taxon>Craniata</taxon>
        <taxon>Vertebrata</taxon>
        <taxon>Euteleostomi</taxon>
        <taxon>Mammalia</taxon>
        <taxon>Eutheria</taxon>
        <taxon>Laurasiatheria</taxon>
        <taxon>Artiodactyla</taxon>
        <taxon>Ruminantia</taxon>
        <taxon>Pecora</taxon>
        <taxon>Bovidae</taxon>
        <taxon>Caprinae</taxon>
        <taxon>Ovis</taxon>
    </lineage>
</organism>
<dbReference type="Proteomes" id="UP001057279">
    <property type="component" value="Linkage Group LG03"/>
</dbReference>